<feature type="transmembrane region" description="Helical" evidence="1">
    <location>
        <begin position="185"/>
        <end position="208"/>
    </location>
</feature>
<dbReference type="AlphaFoldDB" id="A0A0M3J5J1"/>
<reference evidence="4" key="1">
    <citation type="submission" date="2017-02" db="UniProtKB">
        <authorList>
            <consortium name="WormBaseParasite"/>
        </authorList>
    </citation>
    <scope>IDENTIFICATION</scope>
</reference>
<reference evidence="2 3" key="2">
    <citation type="submission" date="2018-11" db="EMBL/GenBank/DDBJ databases">
        <authorList>
            <consortium name="Pathogen Informatics"/>
        </authorList>
    </citation>
    <scope>NUCLEOTIDE SEQUENCE [LARGE SCALE GENOMIC DNA]</scope>
</reference>
<protein>
    <submittedName>
        <fullName evidence="4">Transmembrane protein</fullName>
    </submittedName>
</protein>
<keyword evidence="1" id="KW-0472">Membrane</keyword>
<evidence type="ECO:0000256" key="1">
    <source>
        <dbReference type="SAM" id="Phobius"/>
    </source>
</evidence>
<proteinExistence type="predicted"/>
<dbReference type="WBParaSite" id="ASIM_0000282201-mRNA-1">
    <property type="protein sequence ID" value="ASIM_0000282201-mRNA-1"/>
    <property type="gene ID" value="ASIM_0000282201"/>
</dbReference>
<gene>
    <name evidence="2" type="ORF">ASIM_LOCUS2673</name>
</gene>
<evidence type="ECO:0000313" key="4">
    <source>
        <dbReference type="WBParaSite" id="ASIM_0000282201-mRNA-1"/>
    </source>
</evidence>
<keyword evidence="3" id="KW-1185">Reference proteome</keyword>
<evidence type="ECO:0000313" key="3">
    <source>
        <dbReference type="Proteomes" id="UP000267096"/>
    </source>
</evidence>
<accession>A0A0M3J5J1</accession>
<keyword evidence="1" id="KW-1133">Transmembrane helix</keyword>
<sequence>MFSLYQRPFFVQQQPQQQSLQCGATTFTKLSFDPPTKSSLLPSGRLTYVPLEQLVGGDICRVLSTSKPHSFYSFSSYQQIITMCGNCTSCESELSSIYSYLQRLIGDLKVTLLILIRGINHNSNNSNNSHKLALSSVDNDPSQSQQQKIRFAFIDDEITPIAFDDCHIIDTSDSDALRSFSKTSVLFVSISFIILMVISLAWLVFYYVQRFLIFFSFMPFS</sequence>
<evidence type="ECO:0000313" key="2">
    <source>
        <dbReference type="EMBL" id="VDK20390.1"/>
    </source>
</evidence>
<dbReference type="OrthoDB" id="5357315at2759"/>
<dbReference type="EMBL" id="UYRR01003693">
    <property type="protein sequence ID" value="VDK20390.1"/>
    <property type="molecule type" value="Genomic_DNA"/>
</dbReference>
<organism evidence="4">
    <name type="scientific">Anisakis simplex</name>
    <name type="common">Herring worm</name>
    <dbReference type="NCBI Taxonomy" id="6269"/>
    <lineage>
        <taxon>Eukaryota</taxon>
        <taxon>Metazoa</taxon>
        <taxon>Ecdysozoa</taxon>
        <taxon>Nematoda</taxon>
        <taxon>Chromadorea</taxon>
        <taxon>Rhabditida</taxon>
        <taxon>Spirurina</taxon>
        <taxon>Ascaridomorpha</taxon>
        <taxon>Ascaridoidea</taxon>
        <taxon>Anisakidae</taxon>
        <taxon>Anisakis</taxon>
        <taxon>Anisakis simplex complex</taxon>
    </lineage>
</organism>
<keyword evidence="1" id="KW-0812">Transmembrane</keyword>
<name>A0A0M3J5J1_ANISI</name>
<dbReference type="Proteomes" id="UP000267096">
    <property type="component" value="Unassembled WGS sequence"/>
</dbReference>